<dbReference type="OrthoDB" id="9778567at2"/>
<evidence type="ECO:0000256" key="3">
    <source>
        <dbReference type="ARBA" id="ARBA00022840"/>
    </source>
</evidence>
<accession>A0A2V4XT42</accession>
<evidence type="ECO:0000259" key="4">
    <source>
        <dbReference type="SMART" id="SM00796"/>
    </source>
</evidence>
<dbReference type="EMBL" id="QJTD01000002">
    <property type="protein sequence ID" value="PYE81531.1"/>
    <property type="molecule type" value="Genomic_DNA"/>
</dbReference>
<dbReference type="Gene3D" id="3.30.1360.40">
    <property type="match status" value="1"/>
</dbReference>
<reference evidence="5 6" key="1">
    <citation type="submission" date="2018-06" db="EMBL/GenBank/DDBJ databases">
        <title>Genomic Encyclopedia of Type Strains, Phase III (KMG-III): the genomes of soil and plant-associated and newly described type strains.</title>
        <authorList>
            <person name="Whitman W."/>
        </authorList>
    </citation>
    <scope>NUCLEOTIDE SEQUENCE [LARGE SCALE GENOMIC DNA]</scope>
    <source>
        <strain evidence="5 6">CECT 7945</strain>
    </source>
</reference>
<dbReference type="SUPFAM" id="SSF50891">
    <property type="entry name" value="Cyclophilin-like"/>
    <property type="match status" value="1"/>
</dbReference>
<dbReference type="SMART" id="SM00796">
    <property type="entry name" value="AHS1"/>
    <property type="match status" value="1"/>
</dbReference>
<keyword evidence="6" id="KW-1185">Reference proteome</keyword>
<dbReference type="InterPro" id="IPR003833">
    <property type="entry name" value="CT_C_D"/>
</dbReference>
<dbReference type="NCBIfam" id="TIGR00370">
    <property type="entry name" value="5-oxoprolinase subunit PxpB"/>
    <property type="match status" value="1"/>
</dbReference>
<keyword evidence="3" id="KW-0067">ATP-binding</keyword>
<dbReference type="GO" id="GO:0005524">
    <property type="term" value="F:ATP binding"/>
    <property type="evidence" value="ECO:0007669"/>
    <property type="project" value="UniProtKB-KW"/>
</dbReference>
<dbReference type="GO" id="GO:0016787">
    <property type="term" value="F:hydrolase activity"/>
    <property type="evidence" value="ECO:0007669"/>
    <property type="project" value="UniProtKB-KW"/>
</dbReference>
<dbReference type="Pfam" id="PF02682">
    <property type="entry name" value="CT_C_D"/>
    <property type="match status" value="1"/>
</dbReference>
<feature type="domain" description="Carboxyltransferase" evidence="4">
    <location>
        <begin position="5"/>
        <end position="206"/>
    </location>
</feature>
<dbReference type="InterPro" id="IPR029000">
    <property type="entry name" value="Cyclophilin-like_dom_sf"/>
</dbReference>
<proteinExistence type="predicted"/>
<keyword evidence="1" id="KW-0547">Nucleotide-binding</keyword>
<name>A0A2V4XT42_9FLAO</name>
<protein>
    <submittedName>
        <fullName evidence="5">Inhibitor of KinA</fullName>
    </submittedName>
</protein>
<evidence type="ECO:0000313" key="5">
    <source>
        <dbReference type="EMBL" id="PYE81531.1"/>
    </source>
</evidence>
<dbReference type="PANTHER" id="PTHR34698">
    <property type="entry name" value="5-OXOPROLINASE SUBUNIT B"/>
    <property type="match status" value="1"/>
</dbReference>
<sequence length="243" mass="28121">MAYNLRFLQYDENSILVEWPMKIEQKILQDVLFYKEIISANLFKEIVEVANTYSSLLIIYNYTIDNINDAVFRLKELFRQTENTNIKETISYHIPVCYDGELGPDLERFSEQKKLSKLEIIKRHSEVEYTVYFQGFLPGFLYLGGLDSKLYLDRKSTPNLSIKKGSVGIGGKQTGIYPQDSPGGWQVIGNSPIEFFNPKDNPPCFIKAGDQVKFYPITKSKYLEIEKEVKSLNFNTDQLILHD</sequence>
<dbReference type="InterPro" id="IPR010016">
    <property type="entry name" value="PxpB"/>
</dbReference>
<organism evidence="5 6">
    <name type="scientific">Winogradskyella epiphytica</name>
    <dbReference type="NCBI Taxonomy" id="262005"/>
    <lineage>
        <taxon>Bacteria</taxon>
        <taxon>Pseudomonadati</taxon>
        <taxon>Bacteroidota</taxon>
        <taxon>Flavobacteriia</taxon>
        <taxon>Flavobacteriales</taxon>
        <taxon>Flavobacteriaceae</taxon>
        <taxon>Winogradskyella</taxon>
    </lineage>
</organism>
<comment type="caution">
    <text evidence="5">The sequence shown here is derived from an EMBL/GenBank/DDBJ whole genome shotgun (WGS) entry which is preliminary data.</text>
</comment>
<gene>
    <name evidence="5" type="ORF">DFQ11_102105</name>
</gene>
<dbReference type="Proteomes" id="UP000248054">
    <property type="component" value="Unassembled WGS sequence"/>
</dbReference>
<dbReference type="AlphaFoldDB" id="A0A2V4XT42"/>
<dbReference type="SUPFAM" id="SSF160467">
    <property type="entry name" value="PH0987 N-terminal domain-like"/>
    <property type="match status" value="1"/>
</dbReference>
<evidence type="ECO:0000256" key="2">
    <source>
        <dbReference type="ARBA" id="ARBA00022801"/>
    </source>
</evidence>
<keyword evidence="2" id="KW-0378">Hydrolase</keyword>
<evidence type="ECO:0000256" key="1">
    <source>
        <dbReference type="ARBA" id="ARBA00022741"/>
    </source>
</evidence>
<dbReference type="RefSeq" id="WP_110474931.1">
    <property type="nucleotide sequence ID" value="NZ_BMWQ01000002.1"/>
</dbReference>
<dbReference type="PANTHER" id="PTHR34698:SF2">
    <property type="entry name" value="5-OXOPROLINASE SUBUNIT B"/>
    <property type="match status" value="1"/>
</dbReference>
<evidence type="ECO:0000313" key="6">
    <source>
        <dbReference type="Proteomes" id="UP000248054"/>
    </source>
</evidence>
<dbReference type="Gene3D" id="2.40.100.10">
    <property type="entry name" value="Cyclophilin-like"/>
    <property type="match status" value="1"/>
</dbReference>